<feature type="region of interest" description="Disordered" evidence="1">
    <location>
        <begin position="57"/>
        <end position="81"/>
    </location>
</feature>
<dbReference type="Proteomes" id="UP000076321">
    <property type="component" value="Unassembled WGS sequence"/>
</dbReference>
<dbReference type="EMBL" id="LQCI01000049">
    <property type="protein sequence ID" value="KZB80427.1"/>
    <property type="molecule type" value="Genomic_DNA"/>
</dbReference>
<proteinExistence type="predicted"/>
<comment type="caution">
    <text evidence="2">The sequence shown here is derived from an EMBL/GenBank/DDBJ whole genome shotgun (WGS) entry which is preliminary data.</text>
</comment>
<protein>
    <submittedName>
        <fullName evidence="2">Uncharacterized protein</fullName>
    </submittedName>
</protein>
<evidence type="ECO:0000313" key="3">
    <source>
        <dbReference type="Proteomes" id="UP000076321"/>
    </source>
</evidence>
<gene>
    <name evidence="2" type="ORF">AVL48_13105</name>
</gene>
<dbReference type="AlphaFoldDB" id="A0A154M7W1"/>
<name>A0A154M7W1_9PSEU</name>
<reference evidence="2 3" key="1">
    <citation type="submission" date="2015-12" db="EMBL/GenBank/DDBJ databases">
        <title>Amycolatopsis regifaucium genome sequencing and assembly.</title>
        <authorList>
            <person name="Mayilraj S."/>
        </authorList>
    </citation>
    <scope>NUCLEOTIDE SEQUENCE [LARGE SCALE GENOMIC DNA]</scope>
    <source>
        <strain evidence="2 3">GY080</strain>
    </source>
</reference>
<evidence type="ECO:0000313" key="2">
    <source>
        <dbReference type="EMBL" id="KZB80427.1"/>
    </source>
</evidence>
<sequence>MYYFILLIASQLAFGVFAERNPVSALATIGGVIVIDFGGSLTKPAQERWQGRLAELEPTAGEREVRSEPPTSPVGIGRVDS</sequence>
<organism evidence="2 3">
    <name type="scientific">Amycolatopsis regifaucium</name>
    <dbReference type="NCBI Taxonomy" id="546365"/>
    <lineage>
        <taxon>Bacteria</taxon>
        <taxon>Bacillati</taxon>
        <taxon>Actinomycetota</taxon>
        <taxon>Actinomycetes</taxon>
        <taxon>Pseudonocardiales</taxon>
        <taxon>Pseudonocardiaceae</taxon>
        <taxon>Amycolatopsis</taxon>
    </lineage>
</organism>
<accession>A0A154M7W1</accession>
<evidence type="ECO:0000256" key="1">
    <source>
        <dbReference type="SAM" id="MobiDB-lite"/>
    </source>
</evidence>